<dbReference type="PANTHER" id="PTHR32100">
    <property type="entry name" value="OMEGA-6 FATTY ACID DESATURASE, CHLOROPLASTIC"/>
    <property type="match status" value="1"/>
</dbReference>
<accession>A0AAD5JQN1</accession>
<dbReference type="InterPro" id="IPR012171">
    <property type="entry name" value="Fatty_acid_desaturase"/>
</dbReference>
<sequence length="113" mass="13061">MDEIEILERMFTQTNNDASARSAFDSTLLTFYLRDDGPACLFKSNFGFLGDIHVAHHFFSAMPHYHAVETTCHIKKVLGKHSVSDMTPISLRCCKYREYADLEKMEDVVFYQN</sequence>
<dbReference type="AlphaFoldDB" id="A0AAD5JQN1"/>
<proteinExistence type="predicted"/>
<organism evidence="1 2">
    <name type="scientific">Phascolomyces articulosus</name>
    <dbReference type="NCBI Taxonomy" id="60185"/>
    <lineage>
        <taxon>Eukaryota</taxon>
        <taxon>Fungi</taxon>
        <taxon>Fungi incertae sedis</taxon>
        <taxon>Mucoromycota</taxon>
        <taxon>Mucoromycotina</taxon>
        <taxon>Mucoromycetes</taxon>
        <taxon>Mucorales</taxon>
        <taxon>Lichtheimiaceae</taxon>
        <taxon>Phascolomyces</taxon>
    </lineage>
</organism>
<reference evidence="1" key="1">
    <citation type="journal article" date="2022" name="IScience">
        <title>Evolution of zygomycete secretomes and the origins of terrestrial fungal ecologies.</title>
        <authorList>
            <person name="Chang Y."/>
            <person name="Wang Y."/>
            <person name="Mondo S."/>
            <person name="Ahrendt S."/>
            <person name="Andreopoulos W."/>
            <person name="Barry K."/>
            <person name="Beard J."/>
            <person name="Benny G.L."/>
            <person name="Blankenship S."/>
            <person name="Bonito G."/>
            <person name="Cuomo C."/>
            <person name="Desiro A."/>
            <person name="Gervers K.A."/>
            <person name="Hundley H."/>
            <person name="Kuo A."/>
            <person name="LaButti K."/>
            <person name="Lang B.F."/>
            <person name="Lipzen A."/>
            <person name="O'Donnell K."/>
            <person name="Pangilinan J."/>
            <person name="Reynolds N."/>
            <person name="Sandor L."/>
            <person name="Smith M.E."/>
            <person name="Tsang A."/>
            <person name="Grigoriev I.V."/>
            <person name="Stajich J.E."/>
            <person name="Spatafora J.W."/>
        </authorList>
    </citation>
    <scope>NUCLEOTIDE SEQUENCE</scope>
    <source>
        <strain evidence="1">RSA 2281</strain>
    </source>
</reference>
<evidence type="ECO:0000313" key="1">
    <source>
        <dbReference type="EMBL" id="KAI9249153.1"/>
    </source>
</evidence>
<name>A0AAD5JQN1_9FUNG</name>
<keyword evidence="2" id="KW-1185">Reference proteome</keyword>
<dbReference type="EMBL" id="JAIXMP010000036">
    <property type="protein sequence ID" value="KAI9249153.1"/>
    <property type="molecule type" value="Genomic_DNA"/>
</dbReference>
<gene>
    <name evidence="1" type="ORF">BDA99DRAFT_542245</name>
</gene>
<protein>
    <submittedName>
        <fullName evidence="1">Uncharacterized protein</fullName>
    </submittedName>
</protein>
<comment type="caution">
    <text evidence="1">The sequence shown here is derived from an EMBL/GenBank/DDBJ whole genome shotgun (WGS) entry which is preliminary data.</text>
</comment>
<evidence type="ECO:0000313" key="2">
    <source>
        <dbReference type="Proteomes" id="UP001209540"/>
    </source>
</evidence>
<reference evidence="1" key="2">
    <citation type="submission" date="2023-02" db="EMBL/GenBank/DDBJ databases">
        <authorList>
            <consortium name="DOE Joint Genome Institute"/>
            <person name="Mondo S.J."/>
            <person name="Chang Y."/>
            <person name="Wang Y."/>
            <person name="Ahrendt S."/>
            <person name="Andreopoulos W."/>
            <person name="Barry K."/>
            <person name="Beard J."/>
            <person name="Benny G.L."/>
            <person name="Blankenship S."/>
            <person name="Bonito G."/>
            <person name="Cuomo C."/>
            <person name="Desiro A."/>
            <person name="Gervers K.A."/>
            <person name="Hundley H."/>
            <person name="Kuo A."/>
            <person name="LaButti K."/>
            <person name="Lang B.F."/>
            <person name="Lipzen A."/>
            <person name="O'Donnell K."/>
            <person name="Pangilinan J."/>
            <person name="Reynolds N."/>
            <person name="Sandor L."/>
            <person name="Smith M.W."/>
            <person name="Tsang A."/>
            <person name="Grigoriev I.V."/>
            <person name="Stajich J.E."/>
            <person name="Spatafora J.W."/>
        </authorList>
    </citation>
    <scope>NUCLEOTIDE SEQUENCE</scope>
    <source>
        <strain evidence="1">RSA 2281</strain>
    </source>
</reference>
<dbReference type="Proteomes" id="UP001209540">
    <property type="component" value="Unassembled WGS sequence"/>
</dbReference>
<dbReference type="GO" id="GO:0016491">
    <property type="term" value="F:oxidoreductase activity"/>
    <property type="evidence" value="ECO:0007669"/>
    <property type="project" value="InterPro"/>
</dbReference>